<dbReference type="PANTHER" id="PTHR34860:SF6">
    <property type="entry name" value="REPRESSOR-LIKE PROTEIN SSO7C3"/>
    <property type="match status" value="1"/>
</dbReference>
<reference evidence="2" key="2">
    <citation type="submission" date="2021-09" db="EMBL/GenBank/DDBJ databases">
        <authorList>
            <person name="Gilroy R."/>
        </authorList>
    </citation>
    <scope>NUCLEOTIDE SEQUENCE</scope>
    <source>
        <strain evidence="2">CHK193-16274</strain>
    </source>
</reference>
<feature type="domain" description="SpoVT-AbrB" evidence="1">
    <location>
        <begin position="13"/>
        <end position="59"/>
    </location>
</feature>
<reference evidence="2" key="1">
    <citation type="journal article" date="2021" name="PeerJ">
        <title>Extensive microbial diversity within the chicken gut microbiome revealed by metagenomics and culture.</title>
        <authorList>
            <person name="Gilroy R."/>
            <person name="Ravi A."/>
            <person name="Getino M."/>
            <person name="Pursley I."/>
            <person name="Horton D.L."/>
            <person name="Alikhan N.F."/>
            <person name="Baker D."/>
            <person name="Gharbi K."/>
            <person name="Hall N."/>
            <person name="Watson M."/>
            <person name="Adriaenssens E.M."/>
            <person name="Foster-Nyarko E."/>
            <person name="Jarju S."/>
            <person name="Secka A."/>
            <person name="Antonio M."/>
            <person name="Oren A."/>
            <person name="Chaudhuri R.R."/>
            <person name="La Ragione R."/>
            <person name="Hildebrand F."/>
            <person name="Pallen M.J."/>
        </authorList>
    </citation>
    <scope>NUCLEOTIDE SEQUENCE</scope>
    <source>
        <strain evidence="2">CHK193-16274</strain>
    </source>
</reference>
<dbReference type="Proteomes" id="UP000749320">
    <property type="component" value="Unassembled WGS sequence"/>
</dbReference>
<dbReference type="NCBIfam" id="TIGR01439">
    <property type="entry name" value="lp_hng_hel_AbrB"/>
    <property type="match status" value="1"/>
</dbReference>
<evidence type="ECO:0000313" key="2">
    <source>
        <dbReference type="EMBL" id="HJF39559.1"/>
    </source>
</evidence>
<comment type="caution">
    <text evidence="2">The sequence shown here is derived from an EMBL/GenBank/DDBJ whole genome shotgun (WGS) entry which is preliminary data.</text>
</comment>
<dbReference type="GO" id="GO:0003677">
    <property type="term" value="F:DNA binding"/>
    <property type="evidence" value="ECO:0007669"/>
    <property type="project" value="UniProtKB-KW"/>
</dbReference>
<proteinExistence type="predicted"/>
<dbReference type="AlphaFoldDB" id="A0A921G9K3"/>
<evidence type="ECO:0000259" key="1">
    <source>
        <dbReference type="SMART" id="SM00966"/>
    </source>
</evidence>
<dbReference type="InterPro" id="IPR052975">
    <property type="entry name" value="Repressor-like_regulatory"/>
</dbReference>
<dbReference type="SUPFAM" id="SSF89447">
    <property type="entry name" value="AbrB/MazE/MraZ-like"/>
    <property type="match status" value="1"/>
</dbReference>
<gene>
    <name evidence="2" type="ORF">K8V91_01430</name>
</gene>
<protein>
    <submittedName>
        <fullName evidence="2">AbrB/MazE/SpoVT family DNA-binding domain-containing protein</fullName>
    </submittedName>
</protein>
<evidence type="ECO:0000313" key="3">
    <source>
        <dbReference type="Proteomes" id="UP000749320"/>
    </source>
</evidence>
<dbReference type="EMBL" id="DYWV01000049">
    <property type="protein sequence ID" value="HJF39559.1"/>
    <property type="molecule type" value="Genomic_DNA"/>
</dbReference>
<dbReference type="Gene3D" id="2.10.260.10">
    <property type="match status" value="1"/>
</dbReference>
<sequence length="79" mass="8458">MAMKKGQHIFGTVKVGEKGQIVIPKEARQIFDIKAGDTLLVLGDEDQGIAIVKADVMKELAVKILKGLGNLGGILDDEK</sequence>
<accession>A0A921G9K3</accession>
<dbReference type="SMART" id="SM00966">
    <property type="entry name" value="SpoVT_AbrB"/>
    <property type="match status" value="1"/>
</dbReference>
<organism evidence="2 3">
    <name type="scientific">Thomasclavelia spiroformis</name>
    <dbReference type="NCBI Taxonomy" id="29348"/>
    <lineage>
        <taxon>Bacteria</taxon>
        <taxon>Bacillati</taxon>
        <taxon>Bacillota</taxon>
        <taxon>Erysipelotrichia</taxon>
        <taxon>Erysipelotrichales</taxon>
        <taxon>Coprobacillaceae</taxon>
        <taxon>Thomasclavelia</taxon>
    </lineage>
</organism>
<dbReference type="InterPro" id="IPR037914">
    <property type="entry name" value="SpoVT-AbrB_sf"/>
</dbReference>
<name>A0A921G9K3_9FIRM</name>
<dbReference type="RefSeq" id="WP_283109157.1">
    <property type="nucleotide sequence ID" value="NZ_CAMMFM010000049.1"/>
</dbReference>
<dbReference type="PANTHER" id="PTHR34860">
    <property type="entry name" value="REPRESSOR-LIKE PROTEIN SSO7C3"/>
    <property type="match status" value="1"/>
</dbReference>
<keyword evidence="2" id="KW-0238">DNA-binding</keyword>
<dbReference type="Pfam" id="PF04014">
    <property type="entry name" value="MazE_antitoxin"/>
    <property type="match status" value="1"/>
</dbReference>
<dbReference type="InterPro" id="IPR007159">
    <property type="entry name" value="SpoVT-AbrB_dom"/>
</dbReference>